<comment type="caution">
    <text evidence="1">The sequence shown here is derived from an EMBL/GenBank/DDBJ whole genome shotgun (WGS) entry which is preliminary data.</text>
</comment>
<sequence>MQLLEKLISEEENLKEFIAPVVSGGFARIRVSGLIKAFKVLPATYEGFGIFKPEEHFALVMRNAEFEEKMEYLERLPYLRMVLIKRVRNKSWLTIPFNLSDAKIRFGIKEPKVIHLVEDCLPFDQVITSVDSEVLWFKETDERAEFEIAERLRNAKLDELNEKGLTPEQIQAFKIAYQIDEKRKAQTMDARLKRALSISGAKLVEFEDGRVDDTLEVTWDWGGENHTVTINKNNFQVISAAFCL</sequence>
<gene>
    <name evidence="1" type="ORF">S12H4_33846</name>
</gene>
<dbReference type="AlphaFoldDB" id="X1T7J3"/>
<reference evidence="1" key="1">
    <citation type="journal article" date="2014" name="Front. Microbiol.">
        <title>High frequency of phylogenetically diverse reductive dehalogenase-homologous genes in deep subseafloor sedimentary metagenomes.</title>
        <authorList>
            <person name="Kawai M."/>
            <person name="Futagami T."/>
            <person name="Toyoda A."/>
            <person name="Takaki Y."/>
            <person name="Nishi S."/>
            <person name="Hori S."/>
            <person name="Arai W."/>
            <person name="Tsubouchi T."/>
            <person name="Morono Y."/>
            <person name="Uchiyama I."/>
            <person name="Ito T."/>
            <person name="Fujiyama A."/>
            <person name="Inagaki F."/>
            <person name="Takami H."/>
        </authorList>
    </citation>
    <scope>NUCLEOTIDE SEQUENCE</scope>
    <source>
        <strain evidence="1">Expedition CK06-06</strain>
    </source>
</reference>
<feature type="non-terminal residue" evidence="1">
    <location>
        <position position="244"/>
    </location>
</feature>
<proteinExistence type="predicted"/>
<dbReference type="EMBL" id="BARW01019984">
    <property type="protein sequence ID" value="GAJ01254.1"/>
    <property type="molecule type" value="Genomic_DNA"/>
</dbReference>
<evidence type="ECO:0000313" key="1">
    <source>
        <dbReference type="EMBL" id="GAJ01254.1"/>
    </source>
</evidence>
<name>X1T7J3_9ZZZZ</name>
<organism evidence="1">
    <name type="scientific">marine sediment metagenome</name>
    <dbReference type="NCBI Taxonomy" id="412755"/>
    <lineage>
        <taxon>unclassified sequences</taxon>
        <taxon>metagenomes</taxon>
        <taxon>ecological metagenomes</taxon>
    </lineage>
</organism>
<accession>X1T7J3</accession>
<protein>
    <submittedName>
        <fullName evidence="1">Uncharacterized protein</fullName>
    </submittedName>
</protein>